<dbReference type="PANTHER" id="PTHR47186">
    <property type="entry name" value="LEUCINE-RICH REPEAT-CONTAINING PROTEIN 57"/>
    <property type="match status" value="1"/>
</dbReference>
<protein>
    <recommendedName>
        <fullName evidence="1">R13L1/DRL21-like LRR repeat region domain-containing protein</fullName>
    </recommendedName>
</protein>
<proteinExistence type="predicted"/>
<dbReference type="SUPFAM" id="SSF52058">
    <property type="entry name" value="L domain-like"/>
    <property type="match status" value="2"/>
</dbReference>
<keyword evidence="3" id="KW-1185">Reference proteome</keyword>
<dbReference type="InterPro" id="IPR032675">
    <property type="entry name" value="LRR_dom_sf"/>
</dbReference>
<evidence type="ECO:0000313" key="3">
    <source>
        <dbReference type="Proteomes" id="UP001314170"/>
    </source>
</evidence>
<organism evidence="2 3">
    <name type="scientific">Dovyalis caffra</name>
    <dbReference type="NCBI Taxonomy" id="77055"/>
    <lineage>
        <taxon>Eukaryota</taxon>
        <taxon>Viridiplantae</taxon>
        <taxon>Streptophyta</taxon>
        <taxon>Embryophyta</taxon>
        <taxon>Tracheophyta</taxon>
        <taxon>Spermatophyta</taxon>
        <taxon>Magnoliopsida</taxon>
        <taxon>eudicotyledons</taxon>
        <taxon>Gunneridae</taxon>
        <taxon>Pentapetalae</taxon>
        <taxon>rosids</taxon>
        <taxon>fabids</taxon>
        <taxon>Malpighiales</taxon>
        <taxon>Salicaceae</taxon>
        <taxon>Flacourtieae</taxon>
        <taxon>Dovyalis</taxon>
    </lineage>
</organism>
<dbReference type="AlphaFoldDB" id="A0AAV1QME9"/>
<feature type="domain" description="R13L1/DRL21-like LRR repeat region" evidence="1">
    <location>
        <begin position="2"/>
        <end position="83"/>
    </location>
</feature>
<dbReference type="EMBL" id="CAWUPB010000027">
    <property type="protein sequence ID" value="CAK7322708.1"/>
    <property type="molecule type" value="Genomic_DNA"/>
</dbReference>
<dbReference type="Pfam" id="PF25019">
    <property type="entry name" value="LRR_R13L1-DRL21"/>
    <property type="match status" value="1"/>
</dbReference>
<dbReference type="Gene3D" id="3.80.10.10">
    <property type="entry name" value="Ribonuclease Inhibitor"/>
    <property type="match status" value="2"/>
</dbReference>
<name>A0AAV1QME9_9ROSI</name>
<comment type="caution">
    <text evidence="2">The sequence shown here is derived from an EMBL/GenBank/DDBJ whole genome shotgun (WGS) entry which is preliminary data.</text>
</comment>
<evidence type="ECO:0000313" key="2">
    <source>
        <dbReference type="EMBL" id="CAK7322708.1"/>
    </source>
</evidence>
<gene>
    <name evidence="2" type="ORF">DCAF_LOCUS319</name>
</gene>
<dbReference type="Proteomes" id="UP001314170">
    <property type="component" value="Unassembled WGS sequence"/>
</dbReference>
<dbReference type="PANTHER" id="PTHR47186:SF42">
    <property type="entry name" value="DISEASE RESISTANCE RPP13-LIKE PROTEIN 1"/>
    <property type="match status" value="1"/>
</dbReference>
<accession>A0AAV1QME9</accession>
<sequence>MKLEWNGETYDTQHERDVLEKLEPSVNVERLDIIGYGGTKFPNWVGNSSFSNMVSLRLSGCKNCTSLPPLGQLPSLEELCIEGFDEVVAVGLEFYGSDPLTEKPFKSLKKLSFEQMPEWKEWNTGVAGAFPLLEDLQMLSCPKLERSFPAPPKLIQFNLNFLLFTTRHPDSCWNLTVGKGSLLKSIKRASCLFSSVTQVIFKCRSLKSCQLDFLPHLSMFRIYGCKNLESLCISEGPLLSLQYLAVRDCPNLKSLPENMHSLLPSLQQLKLRRLPQLDSVPNGRLPSKLKSLLIHDSIKLNALSPSLQSLLSLSSFSFCGDDDVESFPGETLLLPSALTFLRINRLRKLKYLDYKGLQHLTSLRDVMICECPELELIPEESLPSSTEDLILGLKDLDYKGLKHLTSLRQLKIWSRARLEPIPEELLPSPLNTLKSGI</sequence>
<reference evidence="2 3" key="1">
    <citation type="submission" date="2024-01" db="EMBL/GenBank/DDBJ databases">
        <authorList>
            <person name="Waweru B."/>
        </authorList>
    </citation>
    <scope>NUCLEOTIDE SEQUENCE [LARGE SCALE GENOMIC DNA]</scope>
</reference>
<dbReference type="InterPro" id="IPR056789">
    <property type="entry name" value="LRR_R13L1-DRL21"/>
</dbReference>
<evidence type="ECO:0000259" key="1">
    <source>
        <dbReference type="Pfam" id="PF25019"/>
    </source>
</evidence>